<name>A0A1F2PB68_9EURY</name>
<keyword evidence="4" id="KW-1185">Reference proteome</keyword>
<dbReference type="PANTHER" id="PTHR30290">
    <property type="entry name" value="PERIPLASMIC BINDING COMPONENT OF ABC TRANSPORTER"/>
    <property type="match status" value="1"/>
</dbReference>
<feature type="domain" description="Dockerin" evidence="2">
    <location>
        <begin position="517"/>
        <end position="576"/>
    </location>
</feature>
<sequence length="576" mass="64853">MRKLLVFLMLAALLASGFAGMPAAAEDKKVLKIEGGDYGYPSPFTFYSRGPGYIRMSLIFDTLTWKDDEEIIPWLAKSWKSENGGMKWTLYLEDDVRWHDGEPLTADDVKFTYEYIKDHSGTPLFKWFSVLNYMDHVEAPNDRTVVVTLTDPLPSFLTDFAGCIPIIPEHIWKDVSDPTRFTDPEAVIGSGPFKLAEYNKAEGYYLYEANEDYFKGVPLVDELILLEVGDPALALSAGEIDEASFWGSEIDAVETFEADPNFEVISGPSFWVLKTIFNCEKYPTNIPDFRRAIAYGIDRGEIIDQVVHGGAIVANTGILHPDSSWYMPGLPDYAKNDAVANQLLDDLGFIDTDGDGIREYPSGEDLEFELLTGDRFAREAELIQEQLEAIGIKTTVKAMSTKTLDAILKEGNFYIAVSGHGGVANPNLLETPNWPGDTYHNDSYDSIFLEQETEMNHAKRKDLVNQLQETIANDLPVYTLYHPLMWSVYNPDKLDRWFYTLDGVATGIPIEMNKLIFFARFGDANEDGDIDMRDVTKIARMICWLDPEADAADANRDDKLNVLDIIYTELIILGRV</sequence>
<gene>
    <name evidence="3" type="ORF">SCAL_000335</name>
</gene>
<evidence type="ECO:0000259" key="2">
    <source>
        <dbReference type="PROSITE" id="PS51766"/>
    </source>
</evidence>
<dbReference type="InterPro" id="IPR000914">
    <property type="entry name" value="SBP_5_dom"/>
</dbReference>
<comment type="caution">
    <text evidence="3">The sequence shown here is derived from an EMBL/GenBank/DDBJ whole genome shotgun (WGS) entry which is preliminary data.</text>
</comment>
<dbReference type="PANTHER" id="PTHR30290:SF64">
    <property type="entry name" value="ABC TRANSPORTER PERIPLASMIC BINDING PROTEIN"/>
    <property type="match status" value="1"/>
</dbReference>
<protein>
    <submittedName>
        <fullName evidence="3">Peptide ABC transporter substrate-binding protein</fullName>
    </submittedName>
</protein>
<dbReference type="EMBL" id="LYOS01000001">
    <property type="protein sequence ID" value="OFV68659.1"/>
    <property type="molecule type" value="Genomic_DNA"/>
</dbReference>
<dbReference type="InterPro" id="IPR036439">
    <property type="entry name" value="Dockerin_dom_sf"/>
</dbReference>
<dbReference type="InterPro" id="IPR018247">
    <property type="entry name" value="EF_Hand_1_Ca_BS"/>
</dbReference>
<dbReference type="InterPro" id="IPR016134">
    <property type="entry name" value="Dockerin_dom"/>
</dbReference>
<dbReference type="GO" id="GO:0000272">
    <property type="term" value="P:polysaccharide catabolic process"/>
    <property type="evidence" value="ECO:0007669"/>
    <property type="project" value="InterPro"/>
</dbReference>
<dbReference type="GO" id="GO:1904680">
    <property type="term" value="F:peptide transmembrane transporter activity"/>
    <property type="evidence" value="ECO:0007669"/>
    <property type="project" value="TreeGrafter"/>
</dbReference>
<dbReference type="PROSITE" id="PS00018">
    <property type="entry name" value="EF_HAND_1"/>
    <property type="match status" value="1"/>
</dbReference>
<dbReference type="Gene3D" id="1.10.1330.10">
    <property type="entry name" value="Dockerin domain"/>
    <property type="match status" value="1"/>
</dbReference>
<accession>A0A1F2PB68</accession>
<evidence type="ECO:0000256" key="1">
    <source>
        <dbReference type="ARBA" id="ARBA00022729"/>
    </source>
</evidence>
<proteinExistence type="predicted"/>
<dbReference type="Gene3D" id="3.40.190.10">
    <property type="entry name" value="Periplasmic binding protein-like II"/>
    <property type="match status" value="1"/>
</dbReference>
<dbReference type="Gene3D" id="3.10.105.10">
    <property type="entry name" value="Dipeptide-binding Protein, Domain 3"/>
    <property type="match status" value="1"/>
</dbReference>
<dbReference type="SUPFAM" id="SSF63446">
    <property type="entry name" value="Type I dockerin domain"/>
    <property type="match status" value="1"/>
</dbReference>
<keyword evidence="1" id="KW-0732">Signal</keyword>
<dbReference type="AlphaFoldDB" id="A0A1F2PB68"/>
<organism evidence="3 4">
    <name type="scientific">Candidatus Syntropharchaeum caldarium</name>
    <dbReference type="NCBI Taxonomy" id="1838285"/>
    <lineage>
        <taxon>Archaea</taxon>
        <taxon>Methanobacteriati</taxon>
        <taxon>Methanobacteriota</taxon>
        <taxon>Stenosarchaea group</taxon>
        <taxon>Methanomicrobia</taxon>
        <taxon>Methanosarcinales</taxon>
        <taxon>ANME-2 cluster</taxon>
        <taxon>Candidatus Syntropharchaeum</taxon>
    </lineage>
</organism>
<evidence type="ECO:0000313" key="4">
    <source>
        <dbReference type="Proteomes" id="UP000186940"/>
    </source>
</evidence>
<evidence type="ECO:0000313" key="3">
    <source>
        <dbReference type="EMBL" id="OFV68659.1"/>
    </source>
</evidence>
<reference evidence="3" key="1">
    <citation type="submission" date="2016-05" db="EMBL/GenBank/DDBJ databases">
        <title>Microbial consortia oxidize butane by reversing methanogenesis.</title>
        <authorList>
            <person name="Laso-Perez R."/>
            <person name="Richter M."/>
            <person name="Wegener G."/>
            <person name="Musat F."/>
        </authorList>
    </citation>
    <scope>NUCLEOTIDE SEQUENCE [LARGE SCALE GENOMIC DNA]</scope>
    <source>
        <strain evidence="3">BOX2</strain>
    </source>
</reference>
<dbReference type="PROSITE" id="PS51766">
    <property type="entry name" value="DOCKERIN"/>
    <property type="match status" value="1"/>
</dbReference>
<dbReference type="Pfam" id="PF00496">
    <property type="entry name" value="SBP_bac_5"/>
    <property type="match status" value="1"/>
</dbReference>
<dbReference type="InterPro" id="IPR039424">
    <property type="entry name" value="SBP_5"/>
</dbReference>
<dbReference type="GO" id="GO:0015833">
    <property type="term" value="P:peptide transport"/>
    <property type="evidence" value="ECO:0007669"/>
    <property type="project" value="TreeGrafter"/>
</dbReference>
<dbReference type="STRING" id="1838285.SCAL_000335"/>
<dbReference type="Proteomes" id="UP000186940">
    <property type="component" value="Unassembled WGS sequence"/>
</dbReference>
<dbReference type="SUPFAM" id="SSF53850">
    <property type="entry name" value="Periplasmic binding protein-like II"/>
    <property type="match status" value="1"/>
</dbReference>